<dbReference type="InterPro" id="IPR006430">
    <property type="entry name" value="Phage_portal_PBSX"/>
</dbReference>
<reference evidence="3" key="2">
    <citation type="submission" date="2023-04" db="EMBL/GenBank/DDBJ databases">
        <title>Genome dynamics across the evolutionary transition to endosymbiosis.</title>
        <authorList>
            <person name="Siozios S."/>
            <person name="Nadal-Jimenez P."/>
            <person name="Azagi T."/>
            <person name="Sprong H."/>
            <person name="Frost C.L."/>
            <person name="Parratt S.R."/>
            <person name="Taylor G."/>
            <person name="Brettell L."/>
            <person name="Lew K.C."/>
            <person name="Croft L."/>
            <person name="King K.C."/>
            <person name="Brockhurst M.A."/>
            <person name="Hypsa V."/>
            <person name="Novakova E."/>
            <person name="Darby A.C."/>
            <person name="Hurst G.D.D."/>
        </authorList>
    </citation>
    <scope>NUCLEOTIDE SEQUENCE</scope>
    <source>
        <strain evidence="3">ANv_CAN</strain>
        <plasmid evidence="3">paNv_CAN1</plasmid>
    </source>
</reference>
<dbReference type="PIRSF" id="PIRSF018494">
    <property type="entry name" value="PBSX_VPQ"/>
    <property type="match status" value="1"/>
</dbReference>
<reference evidence="2 4" key="1">
    <citation type="submission" date="2019-03" db="EMBL/GenBank/DDBJ databases">
        <title>Long-read sequencing reveals hyperdense prophage content in a complex bacterial symbiont genome.</title>
        <authorList>
            <person name="Frost C.L."/>
            <person name="Siozios S."/>
            <person name="Nadal-Jimenez P."/>
            <person name="Brockhurst M.A."/>
            <person name="King K.C."/>
            <person name="Darby A.C."/>
            <person name="Hurst G.D.D."/>
        </authorList>
    </citation>
    <scope>NUCLEOTIDE SEQUENCE [LARGE SCALE GENOMIC DNA]</scope>
    <source>
        <strain evidence="2 4">FIN</strain>
        <plasmid evidence="4">parsfin2</plasmid>
        <plasmid evidence="2">pArsFIN2</plasmid>
    </source>
</reference>
<dbReference type="NCBIfam" id="TIGR01540">
    <property type="entry name" value="portal_PBSX"/>
    <property type="match status" value="1"/>
</dbReference>
<evidence type="ECO:0000313" key="4">
    <source>
        <dbReference type="Proteomes" id="UP000295134"/>
    </source>
</evidence>
<dbReference type="EMBL" id="CP123524">
    <property type="protein sequence ID" value="WGM07913.1"/>
    <property type="molecule type" value="Genomic_DNA"/>
</dbReference>
<dbReference type="RefSeq" id="WP_135678313.1">
    <property type="nucleotide sequence ID" value="NZ_CP038614.1"/>
</dbReference>
<evidence type="ECO:0000256" key="1">
    <source>
        <dbReference type="ARBA" id="ARBA00006799"/>
    </source>
</evidence>
<keyword evidence="2" id="KW-0614">Plasmid</keyword>
<geneLocation type="plasmid" evidence="4">
    <name>parsfin2</name>
</geneLocation>
<dbReference type="EMBL" id="CP038614">
    <property type="protein sequence ID" value="QBY45653.1"/>
    <property type="molecule type" value="Genomic_DNA"/>
</dbReference>
<geneLocation type="plasmid" evidence="2">
    <name>pArsFIN2</name>
</geneLocation>
<dbReference type="Proteomes" id="UP001177592">
    <property type="component" value="Plasmid paNv_CAN1"/>
</dbReference>
<name>A0A4V1BXG9_9GAMM</name>
<dbReference type="Proteomes" id="UP000295134">
    <property type="component" value="Plasmid pArsFIN2"/>
</dbReference>
<proteinExistence type="inferred from homology"/>
<dbReference type="InterPro" id="IPR030935">
    <property type="entry name" value="PBSX_Proteobac"/>
</dbReference>
<accession>A0A4V1BXG9</accession>
<evidence type="ECO:0000313" key="5">
    <source>
        <dbReference type="Proteomes" id="UP001177592"/>
    </source>
</evidence>
<keyword evidence="5" id="KW-1185">Reference proteome</keyword>
<organism evidence="2 4">
    <name type="scientific">Arsenophonus nasoniae</name>
    <name type="common">son-killer infecting Nasonia vitripennis</name>
    <dbReference type="NCBI Taxonomy" id="638"/>
    <lineage>
        <taxon>Bacteria</taxon>
        <taxon>Pseudomonadati</taxon>
        <taxon>Pseudomonadota</taxon>
        <taxon>Gammaproteobacteria</taxon>
        <taxon>Enterobacterales</taxon>
        <taxon>Morganellaceae</taxon>
        <taxon>Arsenophonus</taxon>
    </lineage>
</organism>
<dbReference type="KEGG" id="ans:ArsFIN_42640"/>
<sequence length="342" mass="39080">MRKTKKRTLTAPQKPSVEAFTFGDPVPVLDRREIFDYLECSLIDNYYEPPMSFEGLSRIFRAAAHHSSAIYVKRNILSSTFVPHPWLSRQDFDRFALDFLIFGNAYLERRKNGLNKTIQLKSIPAKLTRRGEDLATYYLLHAGFDSVPFTFQQGHVFHLLEPDINQEIYGLPEYLAAMTAILLNESATLFRCKYYLNGSHAGYILYISDAAQNLQDIDNIREQLKSSKGLGNFRNLFLYAPNGKKDGIQTIPLSEAAAKDEFLNIKNVSRDDMLAAHRVPPQLMGIMPQNVGGFGDVQKAANVFICNELHPLQHKMQQLNEWLGEEVIQFTLYALNRIKNKI</sequence>
<gene>
    <name evidence="2" type="ORF">ArsFIN_42640</name>
    <name evidence="3" type="ORF">QE258_21845</name>
</gene>
<protein>
    <submittedName>
        <fullName evidence="2">Phage portal protein</fullName>
    </submittedName>
</protein>
<evidence type="ECO:0000313" key="2">
    <source>
        <dbReference type="EMBL" id="QBY45653.1"/>
    </source>
</evidence>
<comment type="similarity">
    <text evidence="1">Belongs to the phage portal family. PBSX subfamily.</text>
</comment>
<dbReference type="GeneID" id="39751839"/>
<geneLocation type="plasmid" evidence="3 5">
    <name>paNv_CAN1</name>
</geneLocation>
<dbReference type="AlphaFoldDB" id="A0A4V1BXG9"/>
<dbReference type="Pfam" id="PF04860">
    <property type="entry name" value="Phage_portal"/>
    <property type="match status" value="1"/>
</dbReference>
<dbReference type="InterPro" id="IPR006944">
    <property type="entry name" value="Phage/GTA_portal"/>
</dbReference>
<evidence type="ECO:0000313" key="3">
    <source>
        <dbReference type="EMBL" id="WGM07913.1"/>
    </source>
</evidence>